<sequence>MEKLFRSGDIELAGHLARPRIAPGTSVPGLLICHGFPNLNQGGALSARSFPELAERIATEMGWMVLVFNFRGAGDSDGNFSLHGWRDDLLAAAAYLRTVEGVSGVWAAGYGSGGSLSIVAASLDAEIRGVAAMGSPADFDDWANHPRRLLQHARETGIIRASSFPENFDAWSKEIRDVRAVAAIRSVAPRDVLIMHGSEDEVVPVYDARVLADAHGSADLRIIEGGAHQLRHDPRAVAVLLGWLDRQRAAAAAERSS</sequence>
<evidence type="ECO:0000256" key="1">
    <source>
        <dbReference type="ARBA" id="ARBA00038115"/>
    </source>
</evidence>
<dbReference type="InterPro" id="IPR029058">
    <property type="entry name" value="AB_hydrolase_fold"/>
</dbReference>
<feature type="domain" description="AB hydrolase-1" evidence="2">
    <location>
        <begin position="30"/>
        <end position="155"/>
    </location>
</feature>
<dbReference type="InterPro" id="IPR050261">
    <property type="entry name" value="FrsA_esterase"/>
</dbReference>
<proteinExistence type="inferred from homology"/>
<dbReference type="PANTHER" id="PTHR22946">
    <property type="entry name" value="DIENELACTONE HYDROLASE DOMAIN-CONTAINING PROTEIN-RELATED"/>
    <property type="match status" value="1"/>
</dbReference>
<comment type="similarity">
    <text evidence="1">Belongs to the AB hydrolase superfamily. FUS2 hydrolase family.</text>
</comment>
<reference evidence="3" key="1">
    <citation type="submission" date="2020-05" db="EMBL/GenBank/DDBJ databases">
        <authorList>
            <person name="Chiriac C."/>
            <person name="Salcher M."/>
            <person name="Ghai R."/>
            <person name="Kavagutti S V."/>
        </authorList>
    </citation>
    <scope>NUCLEOTIDE SEQUENCE</scope>
</reference>
<dbReference type="SUPFAM" id="SSF53474">
    <property type="entry name" value="alpha/beta-Hydrolases"/>
    <property type="match status" value="1"/>
</dbReference>
<evidence type="ECO:0000259" key="2">
    <source>
        <dbReference type="Pfam" id="PF00561"/>
    </source>
</evidence>
<protein>
    <submittedName>
        <fullName evidence="3">Unannotated protein</fullName>
    </submittedName>
</protein>
<dbReference type="AlphaFoldDB" id="A0A6J5ZZB3"/>
<name>A0A6J5ZZB3_9ZZZZ</name>
<dbReference type="Pfam" id="PF00561">
    <property type="entry name" value="Abhydrolase_1"/>
    <property type="match status" value="1"/>
</dbReference>
<organism evidence="3">
    <name type="scientific">freshwater metagenome</name>
    <dbReference type="NCBI Taxonomy" id="449393"/>
    <lineage>
        <taxon>unclassified sequences</taxon>
        <taxon>metagenomes</taxon>
        <taxon>ecological metagenomes</taxon>
    </lineage>
</organism>
<dbReference type="Gene3D" id="3.40.50.1820">
    <property type="entry name" value="alpha/beta hydrolase"/>
    <property type="match status" value="1"/>
</dbReference>
<gene>
    <name evidence="3" type="ORF">UFOPK3331_01916</name>
</gene>
<dbReference type="InterPro" id="IPR000073">
    <property type="entry name" value="AB_hydrolase_1"/>
</dbReference>
<accession>A0A6J5ZZB3</accession>
<dbReference type="EMBL" id="CAESAL010000115">
    <property type="protein sequence ID" value="CAB4346596.1"/>
    <property type="molecule type" value="Genomic_DNA"/>
</dbReference>
<evidence type="ECO:0000313" key="3">
    <source>
        <dbReference type="EMBL" id="CAB4346596.1"/>
    </source>
</evidence>